<feature type="transmembrane region" description="Helical" evidence="2">
    <location>
        <begin position="60"/>
        <end position="84"/>
    </location>
</feature>
<keyword evidence="2" id="KW-1133">Transmembrane helix</keyword>
<evidence type="ECO:0000313" key="4">
    <source>
        <dbReference type="EMBL" id="TCS43812.1"/>
    </source>
</evidence>
<dbReference type="Proteomes" id="UP000295793">
    <property type="component" value="Unassembled WGS sequence"/>
</dbReference>
<proteinExistence type="predicted"/>
<sequence>MSKNKYDSRNGAQGQAPWSRRRADGYGMNLYRNVKKRKIAGVCAGVADHLNVDRWVPRGLFIAGVFFISPPVMVMVYIACWVLLAPRPKFGKARPQRYRYDESAHEDRPVNMLQSQPSASERLQTARTRMEDAVKRTAEMERYVTSRRYQLDKEFSKIR</sequence>
<reference evidence="4 5" key="1">
    <citation type="submission" date="2019-03" db="EMBL/GenBank/DDBJ databases">
        <title>Genomic Encyclopedia of Archaeal and Bacterial Type Strains, Phase II (KMG-II): from individual species to whole genera.</title>
        <authorList>
            <person name="Goeker M."/>
        </authorList>
    </citation>
    <scope>NUCLEOTIDE SEQUENCE [LARGE SCALE GENOMIC DNA]</scope>
    <source>
        <strain evidence="4 5">DSM 15388</strain>
    </source>
</reference>
<name>A0A4R3IFP9_9GAMM</name>
<dbReference type="RefSeq" id="WP_132698876.1">
    <property type="nucleotide sequence ID" value="NZ_SLZR01000001.1"/>
</dbReference>
<dbReference type="OrthoDB" id="7359894at2"/>
<dbReference type="AlphaFoldDB" id="A0A4R3IFP9"/>
<organism evidence="4 5">
    <name type="scientific">Reinekea marinisedimentorum</name>
    <dbReference type="NCBI Taxonomy" id="230495"/>
    <lineage>
        <taxon>Bacteria</taxon>
        <taxon>Pseudomonadati</taxon>
        <taxon>Pseudomonadota</taxon>
        <taxon>Gammaproteobacteria</taxon>
        <taxon>Oceanospirillales</taxon>
        <taxon>Saccharospirillaceae</taxon>
        <taxon>Reinekea</taxon>
    </lineage>
</organism>
<dbReference type="InterPro" id="IPR007168">
    <property type="entry name" value="Phageshock_PspC_N"/>
</dbReference>
<accession>A0A4R3IFP9</accession>
<dbReference type="Pfam" id="PF04024">
    <property type="entry name" value="PspC"/>
    <property type="match status" value="1"/>
</dbReference>
<evidence type="ECO:0000313" key="5">
    <source>
        <dbReference type="Proteomes" id="UP000295793"/>
    </source>
</evidence>
<evidence type="ECO:0000259" key="3">
    <source>
        <dbReference type="Pfam" id="PF04024"/>
    </source>
</evidence>
<gene>
    <name evidence="4" type="ORF">BCF53_101155</name>
</gene>
<keyword evidence="2" id="KW-0472">Membrane</keyword>
<dbReference type="EMBL" id="SLZR01000001">
    <property type="protein sequence ID" value="TCS43812.1"/>
    <property type="molecule type" value="Genomic_DNA"/>
</dbReference>
<feature type="region of interest" description="Disordered" evidence="1">
    <location>
        <begin position="100"/>
        <end position="126"/>
    </location>
</feature>
<protein>
    <submittedName>
        <fullName evidence="4">Phage shock protein C</fullName>
    </submittedName>
</protein>
<feature type="region of interest" description="Disordered" evidence="1">
    <location>
        <begin position="1"/>
        <end position="20"/>
    </location>
</feature>
<feature type="domain" description="Phage shock protein PspC N-terminal" evidence="3">
    <location>
        <begin position="29"/>
        <end position="84"/>
    </location>
</feature>
<comment type="caution">
    <text evidence="4">The sequence shown here is derived from an EMBL/GenBank/DDBJ whole genome shotgun (WGS) entry which is preliminary data.</text>
</comment>
<feature type="compositionally biased region" description="Polar residues" evidence="1">
    <location>
        <begin position="112"/>
        <end position="126"/>
    </location>
</feature>
<evidence type="ECO:0000256" key="2">
    <source>
        <dbReference type="SAM" id="Phobius"/>
    </source>
</evidence>
<feature type="compositionally biased region" description="Basic and acidic residues" evidence="1">
    <location>
        <begin position="100"/>
        <end position="109"/>
    </location>
</feature>
<keyword evidence="2" id="KW-0812">Transmembrane</keyword>
<keyword evidence="5" id="KW-1185">Reference proteome</keyword>
<evidence type="ECO:0000256" key="1">
    <source>
        <dbReference type="SAM" id="MobiDB-lite"/>
    </source>
</evidence>